<dbReference type="STRING" id="1037660.A0A066VMF1"/>
<organism evidence="3 4">
    <name type="scientific">Tilletiaria anomala (strain ATCC 24038 / CBS 436.72 / UBC 951)</name>
    <dbReference type="NCBI Taxonomy" id="1037660"/>
    <lineage>
        <taxon>Eukaryota</taxon>
        <taxon>Fungi</taxon>
        <taxon>Dikarya</taxon>
        <taxon>Basidiomycota</taxon>
        <taxon>Ustilaginomycotina</taxon>
        <taxon>Exobasidiomycetes</taxon>
        <taxon>Georgefischeriales</taxon>
        <taxon>Tilletiariaceae</taxon>
        <taxon>Tilletiaria</taxon>
    </lineage>
</organism>
<dbReference type="Proteomes" id="UP000027361">
    <property type="component" value="Unassembled WGS sequence"/>
</dbReference>
<dbReference type="GeneID" id="25265713"/>
<dbReference type="Pfam" id="PF06825">
    <property type="entry name" value="HSBP1"/>
    <property type="match status" value="1"/>
</dbReference>
<dbReference type="InParanoid" id="A0A066VMF1"/>
<dbReference type="HOGENOM" id="CLU_2251899_0_0_1"/>
<evidence type="ECO:0000313" key="3">
    <source>
        <dbReference type="EMBL" id="KDN39760.1"/>
    </source>
</evidence>
<keyword evidence="4" id="KW-1185">Reference proteome</keyword>
<comment type="similarity">
    <text evidence="1">Belongs to the HSBP1 family.</text>
</comment>
<evidence type="ECO:0000256" key="1">
    <source>
        <dbReference type="ARBA" id="ARBA00006349"/>
    </source>
</evidence>
<dbReference type="AlphaFoldDB" id="A0A066VMF1"/>
<accession>A0A066VMF1</accession>
<dbReference type="GO" id="GO:0003714">
    <property type="term" value="F:transcription corepressor activity"/>
    <property type="evidence" value="ECO:0007669"/>
    <property type="project" value="InterPro"/>
</dbReference>
<dbReference type="OrthoDB" id="4159489at2759"/>
<sequence length="104" mass="11267">MASSAASGDATNILPASAPPTLTQQDDALSRLPTDISSPHELTDWLDAVLDRLENKFQSANHQYDVRMQEMTERIDSLENSIQGSVSSKAGSENVHSPRQGNSE</sequence>
<evidence type="ECO:0000256" key="2">
    <source>
        <dbReference type="SAM" id="MobiDB-lite"/>
    </source>
</evidence>
<protein>
    <submittedName>
        <fullName evidence="3">Uncharacterized protein</fullName>
    </submittedName>
</protein>
<dbReference type="RefSeq" id="XP_013241156.1">
    <property type="nucleotide sequence ID" value="XM_013385702.1"/>
</dbReference>
<dbReference type="EMBL" id="JMSN01000100">
    <property type="protein sequence ID" value="KDN39760.1"/>
    <property type="molecule type" value="Genomic_DNA"/>
</dbReference>
<feature type="compositionally biased region" description="Polar residues" evidence="2">
    <location>
        <begin position="1"/>
        <end position="10"/>
    </location>
</feature>
<comment type="caution">
    <text evidence="3">The sequence shown here is derived from an EMBL/GenBank/DDBJ whole genome shotgun (WGS) entry which is preliminary data.</text>
</comment>
<proteinExistence type="inferred from homology"/>
<reference evidence="3 4" key="1">
    <citation type="submission" date="2014-05" db="EMBL/GenBank/DDBJ databases">
        <title>Draft genome sequence of a rare smut relative, Tilletiaria anomala UBC 951.</title>
        <authorList>
            <consortium name="DOE Joint Genome Institute"/>
            <person name="Toome M."/>
            <person name="Kuo A."/>
            <person name="Henrissat B."/>
            <person name="Lipzen A."/>
            <person name="Tritt A."/>
            <person name="Yoshinaga Y."/>
            <person name="Zane M."/>
            <person name="Barry K."/>
            <person name="Grigoriev I.V."/>
            <person name="Spatafora J.W."/>
            <person name="Aimea M.C."/>
        </authorList>
    </citation>
    <scope>NUCLEOTIDE SEQUENCE [LARGE SCALE GENOMIC DNA]</scope>
    <source>
        <strain evidence="3 4">UBC 951</strain>
    </source>
</reference>
<evidence type="ECO:0000313" key="4">
    <source>
        <dbReference type="Proteomes" id="UP000027361"/>
    </source>
</evidence>
<dbReference type="InterPro" id="IPR009643">
    <property type="entry name" value="HS1-bd"/>
</dbReference>
<name>A0A066VMF1_TILAU</name>
<gene>
    <name evidence="3" type="ORF">K437DRAFT_264476</name>
</gene>
<dbReference type="Gene3D" id="1.20.5.430">
    <property type="match status" value="1"/>
</dbReference>
<feature type="region of interest" description="Disordered" evidence="2">
    <location>
        <begin position="78"/>
        <end position="104"/>
    </location>
</feature>
<feature type="region of interest" description="Disordered" evidence="2">
    <location>
        <begin position="1"/>
        <end position="38"/>
    </location>
</feature>